<dbReference type="GO" id="GO:0008652">
    <property type="term" value="P:amino acid biosynthetic process"/>
    <property type="evidence" value="ECO:0007669"/>
    <property type="project" value="UniProtKB-KW"/>
</dbReference>
<dbReference type="EC" id="2.7.1.71" evidence="3 11"/>
<keyword evidence="5 11" id="KW-0808">Transferase</keyword>
<dbReference type="GO" id="GO:0004765">
    <property type="term" value="F:shikimate kinase activity"/>
    <property type="evidence" value="ECO:0007669"/>
    <property type="project" value="UniProtKB-UniRule"/>
</dbReference>
<evidence type="ECO:0000256" key="2">
    <source>
        <dbReference type="ARBA" id="ARBA00006997"/>
    </source>
</evidence>
<feature type="binding site" evidence="11">
    <location>
        <position position="14"/>
    </location>
    <ligand>
        <name>Mg(2+)</name>
        <dbReference type="ChEBI" id="CHEBI:18420"/>
    </ligand>
</feature>
<protein>
    <recommendedName>
        <fullName evidence="3 11">Shikimate kinase</fullName>
        <shortName evidence="11">SK</shortName>
        <ecNumber evidence="3 11">2.7.1.71</ecNumber>
    </recommendedName>
</protein>
<dbReference type="InterPro" id="IPR023000">
    <property type="entry name" value="Shikimate_kinase_CS"/>
</dbReference>
<evidence type="ECO:0000256" key="9">
    <source>
        <dbReference type="ARBA" id="ARBA00023141"/>
    </source>
</evidence>
<dbReference type="InterPro" id="IPR000623">
    <property type="entry name" value="Shikimate_kinase/TSH1"/>
</dbReference>
<dbReference type="GO" id="GO:0009423">
    <property type="term" value="P:chorismate biosynthetic process"/>
    <property type="evidence" value="ECO:0007669"/>
    <property type="project" value="UniProtKB-UniRule"/>
</dbReference>
<proteinExistence type="inferred from homology"/>
<dbReference type="InterPro" id="IPR031322">
    <property type="entry name" value="Shikimate/glucono_kinase"/>
</dbReference>
<dbReference type="Proteomes" id="UP000236214">
    <property type="component" value="Unassembled WGS sequence"/>
</dbReference>
<keyword evidence="7 11" id="KW-0418">Kinase</keyword>
<dbReference type="PANTHER" id="PTHR21087:SF16">
    <property type="entry name" value="SHIKIMATE KINASE 1, CHLOROPLASTIC"/>
    <property type="match status" value="1"/>
</dbReference>
<dbReference type="EMBL" id="BDEC01000038">
    <property type="protein sequence ID" value="GBD68195.1"/>
    <property type="molecule type" value="Genomic_DNA"/>
</dbReference>
<feature type="binding site" evidence="11">
    <location>
        <position position="117"/>
    </location>
    <ligand>
        <name>ATP</name>
        <dbReference type="ChEBI" id="CHEBI:30616"/>
    </ligand>
</feature>
<dbReference type="AlphaFoldDB" id="A0A2H6BZH6"/>
<keyword evidence="11" id="KW-0479">Metal-binding</keyword>
<evidence type="ECO:0000256" key="3">
    <source>
        <dbReference type="ARBA" id="ARBA00012154"/>
    </source>
</evidence>
<dbReference type="UniPathway" id="UPA00053">
    <property type="reaction ID" value="UER00088"/>
</dbReference>
<dbReference type="PRINTS" id="PR01100">
    <property type="entry name" value="SHIKIMTKNASE"/>
</dbReference>
<evidence type="ECO:0000256" key="5">
    <source>
        <dbReference type="ARBA" id="ARBA00022679"/>
    </source>
</evidence>
<dbReference type="InterPro" id="IPR027417">
    <property type="entry name" value="P-loop_NTPase"/>
</dbReference>
<dbReference type="GeneID" id="64054007"/>
<evidence type="ECO:0000256" key="7">
    <source>
        <dbReference type="ARBA" id="ARBA00022777"/>
    </source>
</evidence>
<feature type="binding site" evidence="11">
    <location>
        <position position="77"/>
    </location>
    <ligand>
        <name>substrate</name>
    </ligand>
</feature>
<dbReference type="GO" id="GO:0005829">
    <property type="term" value="C:cytosol"/>
    <property type="evidence" value="ECO:0007669"/>
    <property type="project" value="TreeGrafter"/>
</dbReference>
<comment type="subunit">
    <text evidence="11">Monomer.</text>
</comment>
<feature type="binding site" evidence="11">
    <location>
        <begin position="10"/>
        <end position="15"/>
    </location>
    <ligand>
        <name>ATP</name>
        <dbReference type="ChEBI" id="CHEBI:30616"/>
    </ligand>
</feature>
<keyword evidence="8 11" id="KW-0067">ATP-binding</keyword>
<gene>
    <name evidence="11 12" type="primary">aroK</name>
    <name evidence="12" type="ORF">TEHN7118_1001</name>
</gene>
<comment type="pathway">
    <text evidence="1 11">Metabolic intermediate biosynthesis; chorismate biosynthesis; chorismate from D-erythrose 4-phosphate and phosphoenolpyruvate: step 5/7.</text>
</comment>
<evidence type="ECO:0000256" key="4">
    <source>
        <dbReference type="ARBA" id="ARBA00022605"/>
    </source>
</evidence>
<dbReference type="PROSITE" id="PS01128">
    <property type="entry name" value="SHIKIMATE_KINASE"/>
    <property type="match status" value="1"/>
</dbReference>
<dbReference type="PANTHER" id="PTHR21087">
    <property type="entry name" value="SHIKIMATE KINASE"/>
    <property type="match status" value="1"/>
</dbReference>
<dbReference type="SUPFAM" id="SSF52540">
    <property type="entry name" value="P-loop containing nucleoside triphosphate hydrolases"/>
    <property type="match status" value="1"/>
</dbReference>
<feature type="binding site" evidence="11">
    <location>
        <position position="135"/>
    </location>
    <ligand>
        <name>substrate</name>
    </ligand>
</feature>
<feature type="binding site" evidence="11">
    <location>
        <position position="32"/>
    </location>
    <ligand>
        <name>substrate</name>
    </ligand>
</feature>
<evidence type="ECO:0000256" key="11">
    <source>
        <dbReference type="HAMAP-Rule" id="MF_00109"/>
    </source>
</evidence>
<dbReference type="GO" id="GO:0009073">
    <property type="term" value="P:aromatic amino acid family biosynthetic process"/>
    <property type="evidence" value="ECO:0007669"/>
    <property type="project" value="UniProtKB-KW"/>
</dbReference>
<comment type="subcellular location">
    <subcellularLocation>
        <location evidence="11">Cytoplasm</location>
    </subcellularLocation>
</comment>
<comment type="catalytic activity">
    <reaction evidence="10 11">
        <text>shikimate + ATP = 3-phosphoshikimate + ADP + H(+)</text>
        <dbReference type="Rhea" id="RHEA:13121"/>
        <dbReference type="ChEBI" id="CHEBI:15378"/>
        <dbReference type="ChEBI" id="CHEBI:30616"/>
        <dbReference type="ChEBI" id="CHEBI:36208"/>
        <dbReference type="ChEBI" id="CHEBI:145989"/>
        <dbReference type="ChEBI" id="CHEBI:456216"/>
        <dbReference type="EC" id="2.7.1.71"/>
    </reaction>
</comment>
<evidence type="ECO:0000256" key="6">
    <source>
        <dbReference type="ARBA" id="ARBA00022741"/>
    </source>
</evidence>
<keyword evidence="4 11" id="KW-0028">Amino-acid biosynthesis</keyword>
<accession>A0A2H6BZH6</accession>
<comment type="cofactor">
    <cofactor evidence="11">
        <name>Mg(2+)</name>
        <dbReference type="ChEBI" id="CHEBI:18420"/>
    </cofactor>
    <text evidence="11">Binds 1 Mg(2+) ion per subunit.</text>
</comment>
<sequence>MNIILIGFMGAGKTTIGRLLAEKLHTEQHDFDKIIVEQIGMSIADYFASYGSESFREIETKVLEQSLTLDGIISTGGGIVMKKENQHFLQGHPNVIYLKADLDELVHRVVLDKRNVRPLASSKSIDEIREVYLPRISLYEKSANLVIDTTTKKPEDIVQEILDKVEVFQ</sequence>
<evidence type="ECO:0000256" key="10">
    <source>
        <dbReference type="ARBA" id="ARBA00048567"/>
    </source>
</evidence>
<keyword evidence="6 11" id="KW-0547">Nucleotide-binding</keyword>
<comment type="function">
    <text evidence="11">Catalyzes the specific phosphorylation of the 3-hydroxyl group of shikimic acid using ATP as a cosubstrate.</text>
</comment>
<comment type="similarity">
    <text evidence="2 11">Belongs to the shikimate kinase family.</text>
</comment>
<keyword evidence="9 11" id="KW-0057">Aromatic amino acid biosynthesis</keyword>
<dbReference type="Gene3D" id="3.40.50.300">
    <property type="entry name" value="P-loop containing nucleotide triphosphate hydrolases"/>
    <property type="match status" value="1"/>
</dbReference>
<comment type="caution">
    <text evidence="12">The sequence shown here is derived from an EMBL/GenBank/DDBJ whole genome shotgun (WGS) entry which is preliminary data.</text>
</comment>
<dbReference type="RefSeq" id="WP_014124781.1">
    <property type="nucleotide sequence ID" value="NZ_BAABQP010000002.1"/>
</dbReference>
<evidence type="ECO:0000313" key="13">
    <source>
        <dbReference type="Proteomes" id="UP000236214"/>
    </source>
</evidence>
<comment type="caution">
    <text evidence="11">Lacks conserved residue(s) required for the propagation of feature annotation.</text>
</comment>
<evidence type="ECO:0000313" key="12">
    <source>
        <dbReference type="EMBL" id="GBD68195.1"/>
    </source>
</evidence>
<keyword evidence="11" id="KW-0460">Magnesium</keyword>
<dbReference type="HAMAP" id="MF_00109">
    <property type="entry name" value="Shikimate_kinase"/>
    <property type="match status" value="1"/>
</dbReference>
<feature type="binding site" evidence="11">
    <location>
        <position position="56"/>
    </location>
    <ligand>
        <name>substrate</name>
    </ligand>
</feature>
<name>A0A2H6BZH6_TETHA</name>
<dbReference type="GO" id="GO:0000287">
    <property type="term" value="F:magnesium ion binding"/>
    <property type="evidence" value="ECO:0007669"/>
    <property type="project" value="UniProtKB-UniRule"/>
</dbReference>
<reference evidence="12 13" key="1">
    <citation type="submission" date="2016-05" db="EMBL/GenBank/DDBJ databases">
        <title>Whole genome sequencing of Tetragenococcus halophilus subsp. halophilus NISL 7118.</title>
        <authorList>
            <person name="Shiwa Y."/>
            <person name="Nishimura I."/>
            <person name="Yoshikawa H."/>
            <person name="Koyama Y."/>
            <person name="Oguma T."/>
        </authorList>
    </citation>
    <scope>NUCLEOTIDE SEQUENCE [LARGE SCALE GENOMIC DNA]</scope>
    <source>
        <strain evidence="12 13">NISL 7118</strain>
    </source>
</reference>
<keyword evidence="13" id="KW-1185">Reference proteome</keyword>
<organism evidence="12 13">
    <name type="scientific">Tetragenococcus halophilus subsp. halophilus</name>
    <dbReference type="NCBI Taxonomy" id="1513897"/>
    <lineage>
        <taxon>Bacteria</taxon>
        <taxon>Bacillati</taxon>
        <taxon>Bacillota</taxon>
        <taxon>Bacilli</taxon>
        <taxon>Lactobacillales</taxon>
        <taxon>Enterococcaceae</taxon>
        <taxon>Tetragenococcus</taxon>
    </lineage>
</organism>
<keyword evidence="11" id="KW-0963">Cytoplasm</keyword>
<evidence type="ECO:0000256" key="1">
    <source>
        <dbReference type="ARBA" id="ARBA00004842"/>
    </source>
</evidence>
<dbReference type="Pfam" id="PF01202">
    <property type="entry name" value="SKI"/>
    <property type="match status" value="1"/>
</dbReference>
<evidence type="ECO:0000256" key="8">
    <source>
        <dbReference type="ARBA" id="ARBA00022840"/>
    </source>
</evidence>
<dbReference type="GO" id="GO:0005524">
    <property type="term" value="F:ATP binding"/>
    <property type="evidence" value="ECO:0007669"/>
    <property type="project" value="UniProtKB-UniRule"/>
</dbReference>
<dbReference type="CDD" id="cd00464">
    <property type="entry name" value="SK"/>
    <property type="match status" value="1"/>
</dbReference>